<name>A0A1W2F495_KIBAR</name>
<feature type="transmembrane region" description="Helical" evidence="1">
    <location>
        <begin position="251"/>
        <end position="269"/>
    </location>
</feature>
<evidence type="ECO:0000313" key="2">
    <source>
        <dbReference type="EMBL" id="SMD16326.1"/>
    </source>
</evidence>
<feature type="transmembrane region" description="Helical" evidence="1">
    <location>
        <begin position="110"/>
        <end position="132"/>
    </location>
</feature>
<evidence type="ECO:0000256" key="1">
    <source>
        <dbReference type="SAM" id="Phobius"/>
    </source>
</evidence>
<feature type="transmembrane region" description="Helical" evidence="1">
    <location>
        <begin position="332"/>
        <end position="356"/>
    </location>
</feature>
<feature type="transmembrane region" description="Helical" evidence="1">
    <location>
        <begin position="275"/>
        <end position="296"/>
    </location>
</feature>
<protein>
    <submittedName>
        <fullName evidence="2">Uncharacterized protein</fullName>
    </submittedName>
</protein>
<keyword evidence="1" id="KW-1133">Transmembrane helix</keyword>
<keyword evidence="3" id="KW-1185">Reference proteome</keyword>
<dbReference type="Proteomes" id="UP000192674">
    <property type="component" value="Unassembled WGS sequence"/>
</dbReference>
<keyword evidence="1" id="KW-0472">Membrane</keyword>
<proteinExistence type="predicted"/>
<feature type="transmembrane region" description="Helical" evidence="1">
    <location>
        <begin position="413"/>
        <end position="434"/>
    </location>
</feature>
<sequence length="441" mass="48311">MNEIEAVDELANRVAPMVGRAVDELQIAAVLESQGFTDQVARERYGVKDVFALASVVYQRLPRDVEAPLDEQRARRTFRVLSHGPLFLLPSLSYPAVYDWLGGLTMVRGLVFTTGIGWWWAMGMSLVAYRLLGHGLDHAAARSLRVLGGTGLGVVVVGSAVIDQRLWVFCLAQMGFQVSSCVMVIYKREARLALLMIPACAGGAAHLLFDVMLVALGCGLLSTVLTLTMSWRETGRAQPDVRKPPRMPMLLRLTGPSVAYSALCAAFLLNTDARFVLADLDLGLAVAPLVLGMGAVEWRAHRYSEQALDELDRSRSVTAFRRATQRLLIRELAYCLVFLGCIALLMLGVLAQFGLLTTRGSLLVDAHVVLGGVFFLGFVLMRYEGLRWLLAIMPVVISANVIVNYMVPGHEIAVFLVCCAALLVLFLLTSLVSAGEVRRYR</sequence>
<dbReference type="AlphaFoldDB" id="A0A1W2F495"/>
<dbReference type="RefSeq" id="WP_084429758.1">
    <property type="nucleotide sequence ID" value="NZ_FWXV01000004.1"/>
</dbReference>
<dbReference type="EMBL" id="FWXV01000004">
    <property type="protein sequence ID" value="SMD16326.1"/>
    <property type="molecule type" value="Genomic_DNA"/>
</dbReference>
<feature type="transmembrane region" description="Helical" evidence="1">
    <location>
        <begin position="214"/>
        <end position="231"/>
    </location>
</feature>
<feature type="transmembrane region" description="Helical" evidence="1">
    <location>
        <begin position="388"/>
        <end position="407"/>
    </location>
</feature>
<feature type="transmembrane region" description="Helical" evidence="1">
    <location>
        <begin position="144"/>
        <end position="160"/>
    </location>
</feature>
<gene>
    <name evidence="2" type="ORF">SAMN05661093_05468</name>
</gene>
<reference evidence="2 3" key="1">
    <citation type="submission" date="2017-04" db="EMBL/GenBank/DDBJ databases">
        <authorList>
            <person name="Afonso C.L."/>
            <person name="Miller P.J."/>
            <person name="Scott M.A."/>
            <person name="Spackman E."/>
            <person name="Goraichik I."/>
            <person name="Dimitrov K.M."/>
            <person name="Suarez D.L."/>
            <person name="Swayne D.E."/>
        </authorList>
    </citation>
    <scope>NUCLEOTIDE SEQUENCE [LARGE SCALE GENOMIC DNA]</scope>
    <source>
        <strain evidence="2 3">DSM 43828</strain>
    </source>
</reference>
<organism evidence="2 3">
    <name type="scientific">Kibdelosporangium aridum</name>
    <dbReference type="NCBI Taxonomy" id="2030"/>
    <lineage>
        <taxon>Bacteria</taxon>
        <taxon>Bacillati</taxon>
        <taxon>Actinomycetota</taxon>
        <taxon>Actinomycetes</taxon>
        <taxon>Pseudonocardiales</taxon>
        <taxon>Pseudonocardiaceae</taxon>
        <taxon>Kibdelosporangium</taxon>
    </lineage>
</organism>
<evidence type="ECO:0000313" key="3">
    <source>
        <dbReference type="Proteomes" id="UP000192674"/>
    </source>
</evidence>
<feature type="transmembrane region" description="Helical" evidence="1">
    <location>
        <begin position="362"/>
        <end position="381"/>
    </location>
</feature>
<keyword evidence="1" id="KW-0812">Transmembrane</keyword>
<accession>A0A1W2F495</accession>
<dbReference type="OrthoDB" id="4339140at2"/>